<accession>A0A061SG37</accession>
<feature type="region of interest" description="Disordered" evidence="1">
    <location>
        <begin position="148"/>
        <end position="171"/>
    </location>
</feature>
<proteinExistence type="predicted"/>
<reference evidence="2" key="1">
    <citation type="submission" date="2014-05" db="EMBL/GenBank/DDBJ databases">
        <title>The transcriptome of the halophilic microalga Tetraselmis sp. GSL018 isolated from the Great Salt Lake, Utah.</title>
        <authorList>
            <person name="Jinkerson R.E."/>
            <person name="D'Adamo S."/>
            <person name="Posewitz M.C."/>
        </authorList>
    </citation>
    <scope>NUCLEOTIDE SEQUENCE</scope>
    <source>
        <strain evidence="2">GSL018</strain>
    </source>
</reference>
<gene>
    <name evidence="2" type="ORF">TSPGSL018_7397</name>
</gene>
<evidence type="ECO:0000256" key="1">
    <source>
        <dbReference type="SAM" id="MobiDB-lite"/>
    </source>
</evidence>
<evidence type="ECO:0000313" key="2">
    <source>
        <dbReference type="EMBL" id="JAC81666.1"/>
    </source>
</evidence>
<feature type="compositionally biased region" description="Pro residues" evidence="1">
    <location>
        <begin position="154"/>
        <end position="171"/>
    </location>
</feature>
<sequence>MQIKKSYRNAKPLKPGNIAHSATLHTYPAWSWGLKRYVDDTTLGPGPASKPEGVECPCGKRTYKFGHPPSPVFLERGPPYYKYDLPGPNSTGGWRPIKEKKADISPGPADYAGRPVPKPFNVGPTWGPPPKQVQEERVYLMPMIEPPRKIQPRSVPPPASKYPLPPKPSPGPADYNVTKPCKCCDVYKGVTMKQRYPPKAPNGFPSSAQYFVHQSTLGAATRREFKECCVNSSPLDRCAVCGGHQLPATWFQQ</sequence>
<dbReference type="EMBL" id="GBEZ01003476">
    <property type="protein sequence ID" value="JAC81666.1"/>
    <property type="molecule type" value="Transcribed_RNA"/>
</dbReference>
<organism evidence="2">
    <name type="scientific">Tetraselmis sp. GSL018</name>
    <dbReference type="NCBI Taxonomy" id="582737"/>
    <lineage>
        <taxon>Eukaryota</taxon>
        <taxon>Viridiplantae</taxon>
        <taxon>Chlorophyta</taxon>
        <taxon>core chlorophytes</taxon>
        <taxon>Chlorodendrophyceae</taxon>
        <taxon>Chlorodendrales</taxon>
        <taxon>Chlorodendraceae</taxon>
        <taxon>Tetraselmis</taxon>
    </lineage>
</organism>
<dbReference type="AlphaFoldDB" id="A0A061SG37"/>
<protein>
    <submittedName>
        <fullName evidence="2">Uncharacterized protein</fullName>
    </submittedName>
</protein>
<name>A0A061SG37_9CHLO</name>